<dbReference type="PANTHER" id="PTHR36173">
    <property type="entry name" value="RIBONUCLEASE VAPC16-RELATED"/>
    <property type="match status" value="1"/>
</dbReference>
<dbReference type="RefSeq" id="WP_118167442.1">
    <property type="nucleotide sequence ID" value="NZ_CP045226.1"/>
</dbReference>
<evidence type="ECO:0000313" key="3">
    <source>
        <dbReference type="Proteomes" id="UP000326678"/>
    </source>
</evidence>
<dbReference type="AlphaFoldDB" id="A0A5P8W3Z0"/>
<reference evidence="2 3" key="1">
    <citation type="submission" date="2019-10" db="EMBL/GenBank/DDBJ databases">
        <title>Genomic and transcriptomic insights into the perfect genentic adaptation of a filamentous nitrogen-fixing cyanobacterium to rice fields.</title>
        <authorList>
            <person name="Chen Z."/>
        </authorList>
    </citation>
    <scope>NUCLEOTIDE SEQUENCE [LARGE SCALE GENOMIC DNA]</scope>
    <source>
        <strain evidence="2">CCNUC1</strain>
    </source>
</reference>
<feature type="domain" description="PIN" evidence="1">
    <location>
        <begin position="2"/>
        <end position="115"/>
    </location>
</feature>
<protein>
    <submittedName>
        <fullName evidence="2">PIN domain-containing protein</fullName>
    </submittedName>
</protein>
<dbReference type="EMBL" id="CP045226">
    <property type="protein sequence ID" value="QFS47457.1"/>
    <property type="molecule type" value="Genomic_DNA"/>
</dbReference>
<accession>A0A5P8W3Z0</accession>
<dbReference type="SUPFAM" id="SSF88723">
    <property type="entry name" value="PIN domain-like"/>
    <property type="match status" value="1"/>
</dbReference>
<dbReference type="Gene3D" id="3.40.50.1010">
    <property type="entry name" value="5'-nuclease"/>
    <property type="match status" value="1"/>
</dbReference>
<proteinExistence type="predicted"/>
<dbReference type="Pfam" id="PF01850">
    <property type="entry name" value="PIN"/>
    <property type="match status" value="1"/>
</dbReference>
<dbReference type="InterPro" id="IPR052919">
    <property type="entry name" value="TA_system_RNase"/>
</dbReference>
<dbReference type="KEGG" id="nsh:GXM_04949"/>
<gene>
    <name evidence="2" type="ORF">GXM_04949</name>
</gene>
<evidence type="ECO:0000259" key="1">
    <source>
        <dbReference type="Pfam" id="PF01850"/>
    </source>
</evidence>
<sequence length="126" mass="14689">MIYLDTHVVAWLYAGLTDKLTDIAKTLINDNDVYISPIVRLELQYLYEIKRLKDKPDVIIPNLSEEIGLQICDQNFNDIISSSLTITWTRDPFDRIITANALLNNNILLSKDEKILNNYLYAKWRD</sequence>
<dbReference type="Proteomes" id="UP000326678">
    <property type="component" value="Chromosome Gxm1"/>
</dbReference>
<dbReference type="InterPro" id="IPR002716">
    <property type="entry name" value="PIN_dom"/>
</dbReference>
<keyword evidence="3" id="KW-1185">Reference proteome</keyword>
<dbReference type="InterPro" id="IPR029060">
    <property type="entry name" value="PIN-like_dom_sf"/>
</dbReference>
<evidence type="ECO:0000313" key="2">
    <source>
        <dbReference type="EMBL" id="QFS47457.1"/>
    </source>
</evidence>
<organism evidence="2 3">
    <name type="scientific">Nostoc sphaeroides CCNUC1</name>
    <dbReference type="NCBI Taxonomy" id="2653204"/>
    <lineage>
        <taxon>Bacteria</taxon>
        <taxon>Bacillati</taxon>
        <taxon>Cyanobacteriota</taxon>
        <taxon>Cyanophyceae</taxon>
        <taxon>Nostocales</taxon>
        <taxon>Nostocaceae</taxon>
        <taxon>Nostoc</taxon>
    </lineage>
</organism>
<name>A0A5P8W3Z0_9NOSO</name>